<dbReference type="Pfam" id="PF18863">
    <property type="entry name" value="AbiJ_NTD4"/>
    <property type="match status" value="1"/>
</dbReference>
<evidence type="ECO:0000259" key="2">
    <source>
        <dbReference type="Pfam" id="PF22809"/>
    </source>
</evidence>
<proteinExistence type="predicted"/>
<dbReference type="InterPro" id="IPR049503">
    <property type="entry name" value="AbiJ_NTD4"/>
</dbReference>
<keyword evidence="4" id="KW-1185">Reference proteome</keyword>
<feature type="domain" description="DUF7014" evidence="2">
    <location>
        <begin position="182"/>
        <end position="309"/>
    </location>
</feature>
<dbReference type="NCBIfam" id="NF046078">
    <property type="entry name" value="STM4504_CBY0614"/>
    <property type="match status" value="1"/>
</dbReference>
<evidence type="ECO:0000313" key="3">
    <source>
        <dbReference type="EMBL" id="MBD8768016.1"/>
    </source>
</evidence>
<dbReference type="EMBL" id="JACYWZ010000001">
    <property type="protein sequence ID" value="MBD8768016.1"/>
    <property type="molecule type" value="Genomic_DNA"/>
</dbReference>
<comment type="caution">
    <text evidence="3">The sequence shown here is derived from an EMBL/GenBank/DDBJ whole genome shotgun (WGS) entry which is preliminary data.</text>
</comment>
<evidence type="ECO:0008006" key="5">
    <source>
        <dbReference type="Google" id="ProtNLM"/>
    </source>
</evidence>
<evidence type="ECO:0000259" key="1">
    <source>
        <dbReference type="Pfam" id="PF18863"/>
    </source>
</evidence>
<accession>A0ABR9BS94</accession>
<protein>
    <recommendedName>
        <fullName evidence="5">Abortive infection C-terminus</fullName>
    </recommendedName>
</protein>
<name>A0ABR9BS94_9PSED</name>
<organism evidence="3 4">
    <name type="scientific">Pseudomonas coleopterorum</name>
    <dbReference type="NCBI Taxonomy" id="1605838"/>
    <lineage>
        <taxon>Bacteria</taxon>
        <taxon>Pseudomonadati</taxon>
        <taxon>Pseudomonadota</taxon>
        <taxon>Gammaproteobacteria</taxon>
        <taxon>Pseudomonadales</taxon>
        <taxon>Pseudomonadaceae</taxon>
        <taxon>Pseudomonas</taxon>
    </lineage>
</organism>
<dbReference type="RefSeq" id="WP_192065083.1">
    <property type="nucleotide sequence ID" value="NZ_JACYWY010000002.1"/>
</dbReference>
<dbReference type="Proteomes" id="UP000620025">
    <property type="component" value="Unassembled WGS sequence"/>
</dbReference>
<sequence length="312" mass="35388">MAVRNLYSKRRKESNGEAPEVYTYIKLNEKLLTQIVHILREGLGGNEYKGSADWVATWARIVFTLRREHGAFSLANFSHNRHSTYLDEFINFLFSERSIEYLLDGIEVAFGELIETKNKLWFLGRENQATLAEELISELNIRFRENAVGFRFEGGEIVRVDSEYIHNEIAKPALKLLQGEWFSGAEEEFYKAHDHYRHGNAKEALSECLKSFESTMKSICVRRNWAVNGNATASNLINTCFQNGLIPPFWQSNFGSLRALLEGGVPTGRNKLAGHGQGPETVEVPDHIVSFMLHMTGSCIVFLVHADASLKN</sequence>
<reference evidence="3 4" key="1">
    <citation type="journal article" date="2020" name="FEMS Microbiol. Ecol.">
        <title>Temporal dynamics of bacterial communities during seed development and maturation.</title>
        <authorList>
            <person name="Chesneau G."/>
            <person name="Torres-Cortes G."/>
            <person name="Briand M."/>
            <person name="Darrasse A."/>
            <person name="Preveaux A."/>
            <person name="Marais C."/>
            <person name="Jacques M.A."/>
            <person name="Shade A."/>
            <person name="Barret M."/>
        </authorList>
    </citation>
    <scope>NUCLEOTIDE SEQUENCE [LARGE SCALE GENOMIC DNA]</scope>
    <source>
        <strain evidence="3 4">CFBP13599</strain>
    </source>
</reference>
<evidence type="ECO:0000313" key="4">
    <source>
        <dbReference type="Proteomes" id="UP000620025"/>
    </source>
</evidence>
<feature type="domain" description="HEPN AbiJ-N-terminal" evidence="1">
    <location>
        <begin position="6"/>
        <end position="173"/>
    </location>
</feature>
<dbReference type="Pfam" id="PF22809">
    <property type="entry name" value="DUF7014"/>
    <property type="match status" value="1"/>
</dbReference>
<dbReference type="InterPro" id="IPR054280">
    <property type="entry name" value="DUF7014"/>
</dbReference>
<gene>
    <name evidence="3" type="ORF">IFT38_00505</name>
</gene>